<evidence type="ECO:0000256" key="4">
    <source>
        <dbReference type="RuleBase" id="RU362003"/>
    </source>
</evidence>
<dbReference type="SFLD" id="SFLDG01016">
    <property type="entry name" value="Prenyltransferase_Like_2"/>
    <property type="match status" value="1"/>
</dbReference>
<dbReference type="PROSITE" id="PS01074">
    <property type="entry name" value="TERPENE_SYNTHASES"/>
    <property type="match status" value="1"/>
</dbReference>
<dbReference type="NCBIfam" id="TIGR01787">
    <property type="entry name" value="squalene_cyclas"/>
    <property type="match status" value="1"/>
</dbReference>
<keyword evidence="3 4" id="KW-0413">Isomerase</keyword>
<evidence type="ECO:0000313" key="8">
    <source>
        <dbReference type="Proteomes" id="UP000288805"/>
    </source>
</evidence>
<dbReference type="Proteomes" id="UP000288805">
    <property type="component" value="Unassembled WGS sequence"/>
</dbReference>
<organism evidence="7 8">
    <name type="scientific">Vitis vinifera</name>
    <name type="common">Grape</name>
    <dbReference type="NCBI Taxonomy" id="29760"/>
    <lineage>
        <taxon>Eukaryota</taxon>
        <taxon>Viridiplantae</taxon>
        <taxon>Streptophyta</taxon>
        <taxon>Embryophyta</taxon>
        <taxon>Tracheophyta</taxon>
        <taxon>Spermatophyta</taxon>
        <taxon>Magnoliopsida</taxon>
        <taxon>eudicotyledons</taxon>
        <taxon>Gunneridae</taxon>
        <taxon>Pentapetalae</taxon>
        <taxon>rosids</taxon>
        <taxon>Vitales</taxon>
        <taxon>Vitaceae</taxon>
        <taxon>Viteae</taxon>
        <taxon>Vitis</taxon>
    </lineage>
</organism>
<dbReference type="GO" id="GO:0042300">
    <property type="term" value="F:beta-amyrin synthase activity"/>
    <property type="evidence" value="ECO:0007669"/>
    <property type="project" value="UniProtKB-ARBA"/>
</dbReference>
<feature type="domain" description="Squalene cyclase C-terminal" evidence="5">
    <location>
        <begin position="422"/>
        <end position="743"/>
    </location>
</feature>
<evidence type="ECO:0000259" key="5">
    <source>
        <dbReference type="Pfam" id="PF13243"/>
    </source>
</evidence>
<protein>
    <recommendedName>
        <fullName evidence="4">Terpene cyclase/mutase family member</fullName>
        <ecNumber evidence="4">5.4.99.-</ecNumber>
    </recommendedName>
</protein>
<dbReference type="GO" id="GO:0016104">
    <property type="term" value="P:triterpenoid biosynthetic process"/>
    <property type="evidence" value="ECO:0007669"/>
    <property type="project" value="InterPro"/>
</dbReference>
<dbReference type="FunFam" id="1.50.10.20:FF:000011">
    <property type="entry name" value="Terpene cyclase/mutase family member"/>
    <property type="match status" value="1"/>
</dbReference>
<dbReference type="EMBL" id="QGNW01002205">
    <property type="protein sequence ID" value="RVW23143.1"/>
    <property type="molecule type" value="Genomic_DNA"/>
</dbReference>
<dbReference type="InterPro" id="IPR032696">
    <property type="entry name" value="SQ_cyclase_C"/>
</dbReference>
<dbReference type="InterPro" id="IPR008930">
    <property type="entry name" value="Terpenoid_cyclase/PrenylTrfase"/>
</dbReference>
<dbReference type="SUPFAM" id="SSF48239">
    <property type="entry name" value="Terpenoid cyclases/Protein prenyltransferases"/>
    <property type="match status" value="2"/>
</dbReference>
<evidence type="ECO:0000259" key="6">
    <source>
        <dbReference type="Pfam" id="PF13249"/>
    </source>
</evidence>
<keyword evidence="2" id="KW-0677">Repeat</keyword>
<comment type="caution">
    <text evidence="7">The sequence shown here is derived from an EMBL/GenBank/DDBJ whole genome shotgun (WGS) entry which is preliminary data.</text>
</comment>
<dbReference type="Gene3D" id="1.50.10.20">
    <property type="match status" value="2"/>
</dbReference>
<dbReference type="Pfam" id="PF13249">
    <property type="entry name" value="SQHop_cyclase_N"/>
    <property type="match status" value="1"/>
</dbReference>
<dbReference type="PANTHER" id="PTHR11764">
    <property type="entry name" value="TERPENE CYCLASE/MUTASE FAMILY MEMBER"/>
    <property type="match status" value="1"/>
</dbReference>
<gene>
    <name evidence="7" type="primary">OSCBPY_0</name>
    <name evidence="7" type="ORF">CK203_090236</name>
</gene>
<name>A0A438CIU6_VITVI</name>
<feature type="domain" description="Squalene cyclase N-terminal" evidence="6">
    <location>
        <begin position="98"/>
        <end position="221"/>
    </location>
</feature>
<dbReference type="InterPro" id="IPR002365">
    <property type="entry name" value="Terpene_synthase_CS"/>
</dbReference>
<evidence type="ECO:0000256" key="2">
    <source>
        <dbReference type="ARBA" id="ARBA00022737"/>
    </source>
</evidence>
<accession>A0A438CIU6</accession>
<dbReference type="PANTHER" id="PTHR11764:SF58">
    <property type="entry name" value="BETA-AMYRIN SYNTHASE-RELATED"/>
    <property type="match status" value="1"/>
</dbReference>
<dbReference type="AlphaFoldDB" id="A0A438CIU6"/>
<dbReference type="InterPro" id="IPR018333">
    <property type="entry name" value="Squalene_cyclase"/>
</dbReference>
<evidence type="ECO:0000313" key="7">
    <source>
        <dbReference type="EMBL" id="RVW23143.1"/>
    </source>
</evidence>
<dbReference type="GO" id="GO:0005811">
    <property type="term" value="C:lipid droplet"/>
    <property type="evidence" value="ECO:0007669"/>
    <property type="project" value="InterPro"/>
</dbReference>
<dbReference type="CDD" id="cd02892">
    <property type="entry name" value="SQCY_1"/>
    <property type="match status" value="1"/>
</dbReference>
<dbReference type="Pfam" id="PF13243">
    <property type="entry name" value="SQHop_cyclase_C"/>
    <property type="match status" value="1"/>
</dbReference>
<dbReference type="FunFam" id="1.50.10.20:FF:000044">
    <property type="entry name" value="Lupeol synthase"/>
    <property type="match status" value="1"/>
</dbReference>
<evidence type="ECO:0000256" key="3">
    <source>
        <dbReference type="ARBA" id="ARBA00023235"/>
    </source>
</evidence>
<evidence type="ECO:0000256" key="1">
    <source>
        <dbReference type="ARBA" id="ARBA00009755"/>
    </source>
</evidence>
<dbReference type="EC" id="5.4.99.-" evidence="4"/>
<comment type="similarity">
    <text evidence="1 4">Belongs to the terpene cyclase/mutase family.</text>
</comment>
<proteinExistence type="inferred from homology"/>
<sequence>MWRLKVADGGNDPYIYTTNNFVGRQIWEFDPDYGTTEERAEVEAARENFWKNRFQVKTSSDLLWRMQFLREKNFKQTIPQVKVGHGEEITYETTTTAVRRAAHFLSALQASDGHWPAENSGPLFLLPPLVMCLYITGHLDTVFPGEYRKEILRFIFCHQNEDGGWGFHVEGHSTMYCTVYNYICMRILGVGPDDGQGNACPRGRKWILDRGGATSIPTWGRRGFRYLAYMSGQDAIQCPQSFGCFLLFFLYIQKPKLWLAVWLILRMPLPSKLWCYTRMVYMPLSYLYGKRFVGPITPLVLQLREELFLQPYNEINWKKVRHHCAQEDLYYPHSLTQDLMRDGVDLFTEPFLTRWPFNKLREKALETTMKHIHYEDRNSGYITLACVEKKIHMGILSRSTLLGLPDYIWIAEDGIKMQAVGSQLWDSSLAIQALIACKLTDEIGPTLMKGHDFIKKSQVRDNPSGDFRGMYRHISKGSWTFSVRDQHWQVSDCTAEVLPPSLSNATGNCWGKIEPEWLYDSVNFMLSLQSKNGGLSAWEPAGTSKWLESLNPTEMFEDVFIEHEYVENTASAIDALVLFKKLYPGHRKQEIEIFIKNAVQYIEEIQMPDGSWYGNWGVCFTYGTWFALRGLAAAGKTYHNCLAVRKAADFLLKLQLDDGGWGESYLSCSDKTGWTLMGLIHSGQAERDPTPLHRAAKLLINSQKEDGDFPQQEIVGASLKTCMIHYPIYRNIYPLWAIAEYRQLVPLP</sequence>
<reference evidence="7 8" key="1">
    <citation type="journal article" date="2018" name="PLoS Genet.">
        <title>Population sequencing reveals clonal diversity and ancestral inbreeding in the grapevine cultivar Chardonnay.</title>
        <authorList>
            <person name="Roach M.J."/>
            <person name="Johnson D.L."/>
            <person name="Bohlmann J."/>
            <person name="van Vuuren H.J."/>
            <person name="Jones S.J."/>
            <person name="Pretorius I.S."/>
            <person name="Schmidt S.A."/>
            <person name="Borneman A.R."/>
        </authorList>
    </citation>
    <scope>NUCLEOTIDE SEQUENCE [LARGE SCALE GENOMIC DNA]</scope>
    <source>
        <strain evidence="8">cv. Chardonnay</strain>
        <tissue evidence="7">Leaf</tissue>
    </source>
</reference>
<dbReference type="InterPro" id="IPR032697">
    <property type="entry name" value="SQ_cyclase_N"/>
</dbReference>